<comment type="caution">
    <text evidence="1">The sequence shown here is derived from an EMBL/GenBank/DDBJ whole genome shotgun (WGS) entry which is preliminary data.</text>
</comment>
<organism evidence="1 2">
    <name type="scientific">Vermiconidia calcicola</name>
    <dbReference type="NCBI Taxonomy" id="1690605"/>
    <lineage>
        <taxon>Eukaryota</taxon>
        <taxon>Fungi</taxon>
        <taxon>Dikarya</taxon>
        <taxon>Ascomycota</taxon>
        <taxon>Pezizomycotina</taxon>
        <taxon>Dothideomycetes</taxon>
        <taxon>Dothideomycetidae</taxon>
        <taxon>Mycosphaerellales</taxon>
        <taxon>Extremaceae</taxon>
        <taxon>Vermiconidia</taxon>
    </lineage>
</organism>
<dbReference type="EMBL" id="JAUTXU010000088">
    <property type="protein sequence ID" value="KAK3709966.1"/>
    <property type="molecule type" value="Genomic_DNA"/>
</dbReference>
<reference evidence="1" key="1">
    <citation type="submission" date="2023-07" db="EMBL/GenBank/DDBJ databases">
        <title>Black Yeasts Isolated from many extreme environments.</title>
        <authorList>
            <person name="Coleine C."/>
            <person name="Stajich J.E."/>
            <person name="Selbmann L."/>
        </authorList>
    </citation>
    <scope>NUCLEOTIDE SEQUENCE</scope>
    <source>
        <strain evidence="1">CCFEE 5714</strain>
    </source>
</reference>
<dbReference type="Proteomes" id="UP001281147">
    <property type="component" value="Unassembled WGS sequence"/>
</dbReference>
<proteinExistence type="predicted"/>
<keyword evidence="2" id="KW-1185">Reference proteome</keyword>
<evidence type="ECO:0000313" key="1">
    <source>
        <dbReference type="EMBL" id="KAK3709966.1"/>
    </source>
</evidence>
<protein>
    <submittedName>
        <fullName evidence="1">Uncharacterized protein</fullName>
    </submittedName>
</protein>
<name>A0ACC3N4J0_9PEZI</name>
<gene>
    <name evidence="1" type="ORF">LTR37_010585</name>
</gene>
<evidence type="ECO:0000313" key="2">
    <source>
        <dbReference type="Proteomes" id="UP001281147"/>
    </source>
</evidence>
<sequence>MAFIASRHLLLPAALLCTLIQATPAPTAHPDSNTPSLVSPRDPVITPSVVQDHATRTYKHRRDIFDDFANEVNSILGELGSNIPSYVASGIPNFFEGFPTGDDVQSSLGLDDAQVSALPTQVLNVDPYANFTSQGWNIRFRGNVYKQPDTSEETLNDLANVFLIDVDIEDLPASQQKQARNLTASIFVLQQGDVNVSTIHIEPAPSQGSSGEPGGGGAIEATGGAQDVQLPYLTTDQGDFDVFVQIDSNGLMNGNETQQIQRMNTHVEGATLGNSTAYLVPDEGITVISDVDDILRVTKI</sequence>
<accession>A0ACC3N4J0</accession>